<dbReference type="SMART" id="SM00304">
    <property type="entry name" value="HAMP"/>
    <property type="match status" value="1"/>
</dbReference>
<keyword evidence="2" id="KW-1003">Cell membrane</keyword>
<evidence type="ECO:0000256" key="5">
    <source>
        <dbReference type="ARBA" id="ARBA00022777"/>
    </source>
</evidence>
<dbReference type="RefSeq" id="WP_015253389.1">
    <property type="nucleotide sequence ID" value="NC_019897.1"/>
</dbReference>
<dbReference type="eggNOG" id="COG2972">
    <property type="taxonomic scope" value="Bacteria"/>
</dbReference>
<dbReference type="GO" id="GO:0000155">
    <property type="term" value="F:phosphorelay sensor kinase activity"/>
    <property type="evidence" value="ECO:0007669"/>
    <property type="project" value="InterPro"/>
</dbReference>
<feature type="domain" description="HAMP" evidence="8">
    <location>
        <begin position="307"/>
        <end position="360"/>
    </location>
</feature>
<dbReference type="Proteomes" id="UP000010795">
    <property type="component" value="Chromosome"/>
</dbReference>
<dbReference type="HOGENOM" id="CLU_020473_4_1_9"/>
<dbReference type="InterPro" id="IPR003660">
    <property type="entry name" value="HAMP_dom"/>
</dbReference>
<dbReference type="CDD" id="cd06225">
    <property type="entry name" value="HAMP"/>
    <property type="match status" value="1"/>
</dbReference>
<evidence type="ECO:0000256" key="7">
    <source>
        <dbReference type="SAM" id="Phobius"/>
    </source>
</evidence>
<name>L0EBS8_THECK</name>
<evidence type="ECO:0000256" key="3">
    <source>
        <dbReference type="ARBA" id="ARBA00022553"/>
    </source>
</evidence>
<keyword evidence="3" id="KW-0597">Phosphoprotein</keyword>
<dbReference type="Pfam" id="PF06580">
    <property type="entry name" value="His_kinase"/>
    <property type="match status" value="1"/>
</dbReference>
<evidence type="ECO:0000256" key="6">
    <source>
        <dbReference type="ARBA" id="ARBA00023136"/>
    </source>
</evidence>
<keyword evidence="7" id="KW-1133">Transmembrane helix</keyword>
<dbReference type="EMBL" id="CP003255">
    <property type="protein sequence ID" value="AGA56625.1"/>
    <property type="molecule type" value="Genomic_DNA"/>
</dbReference>
<evidence type="ECO:0000256" key="4">
    <source>
        <dbReference type="ARBA" id="ARBA00022679"/>
    </source>
</evidence>
<dbReference type="Pfam" id="PF02518">
    <property type="entry name" value="HATPase_c"/>
    <property type="match status" value="1"/>
</dbReference>
<keyword evidence="4" id="KW-0808">Transferase</keyword>
<dbReference type="Gene3D" id="6.10.340.10">
    <property type="match status" value="1"/>
</dbReference>
<dbReference type="InterPro" id="IPR036890">
    <property type="entry name" value="HATPase_C_sf"/>
</dbReference>
<keyword evidence="10" id="KW-1185">Reference proteome</keyword>
<evidence type="ECO:0000313" key="9">
    <source>
        <dbReference type="EMBL" id="AGA56625.1"/>
    </source>
</evidence>
<dbReference type="GO" id="GO:0005886">
    <property type="term" value="C:plasma membrane"/>
    <property type="evidence" value="ECO:0007669"/>
    <property type="project" value="UniProtKB-SubCell"/>
</dbReference>
<evidence type="ECO:0000256" key="1">
    <source>
        <dbReference type="ARBA" id="ARBA00004651"/>
    </source>
</evidence>
<keyword evidence="5 9" id="KW-0418">Kinase</keyword>
<dbReference type="Pfam" id="PF00672">
    <property type="entry name" value="HAMP"/>
    <property type="match status" value="1"/>
</dbReference>
<dbReference type="SUPFAM" id="SSF55874">
    <property type="entry name" value="ATPase domain of HSP90 chaperone/DNA topoisomerase II/histidine kinase"/>
    <property type="match status" value="1"/>
</dbReference>
<dbReference type="OrthoDB" id="759642at2"/>
<gene>
    <name evidence="9" type="ordered locus">Theco_0404</name>
</gene>
<organism evidence="9 10">
    <name type="scientific">Thermobacillus composti (strain DSM 18247 / JCM 13945 / KWC4)</name>
    <dbReference type="NCBI Taxonomy" id="717605"/>
    <lineage>
        <taxon>Bacteria</taxon>
        <taxon>Bacillati</taxon>
        <taxon>Bacillota</taxon>
        <taxon>Bacilli</taxon>
        <taxon>Bacillales</taxon>
        <taxon>Paenibacillaceae</taxon>
        <taxon>Thermobacillus</taxon>
    </lineage>
</organism>
<dbReference type="InterPro" id="IPR010559">
    <property type="entry name" value="Sig_transdc_His_kin_internal"/>
</dbReference>
<accession>L0EBS8</accession>
<sequence>MRGSGMSFNSLRVKLTAAILVFSVLLVSLQWVLHLSAVKVVREQVAKSNQKLLSLHMRGLDADLEELDRYLYDLSVSNVDVQRLDRMRAANELEYDMARLRLFNTLKHSIENYRNTDILFVYSGQNDDVLLVGRSDFGNTYEERSQMRSEILFMLDSGLQKPIAPEWQIWRSESGKYYVYRLVKTGSTYLGAWVRADKLVQPLDLQDDGDRGFALLATLDLEPMQHADQVALDSIALNYEANTFRMSGDDSSYLVLGERSEKGAFHLVAVIPESAILQHLLYLKRLTYVVTIGACIFPLMLAWYLRKVFLLPILRIVSAMRRLSDGNWKTRLELGAVSDEFRLMNHTFNRMIEEIRHLKIDVYEEKLNHQKAELKQLQLQINPHFFLNSLNIIYNLATVRDYAIIQEMTKCLVAYFRFIFQSDAFYVLLRDELAHTRNYLRIQQLRFPQRLTFRIDVDDDALNCPIPPLVIQNVVENSIKHAFNLDDMLDIRIRVSAAGTGSERRLLVRIADNGPGFPPEVLDLLRQDRDLVQDEGGRIGIWNLRRRLRLLYPSGYRLTFENGAEGGAVVTMELAIGNEGGTKHVSHLAG</sequence>
<feature type="transmembrane region" description="Helical" evidence="7">
    <location>
        <begin position="286"/>
        <end position="305"/>
    </location>
</feature>
<keyword evidence="6 7" id="KW-0472">Membrane</keyword>
<evidence type="ECO:0000256" key="2">
    <source>
        <dbReference type="ARBA" id="ARBA00022475"/>
    </source>
</evidence>
<comment type="subcellular location">
    <subcellularLocation>
        <location evidence="1">Cell membrane</location>
        <topology evidence="1">Multi-pass membrane protein</topology>
    </subcellularLocation>
</comment>
<proteinExistence type="predicted"/>
<dbReference type="InterPro" id="IPR050640">
    <property type="entry name" value="Bact_2-comp_sensor_kinase"/>
</dbReference>
<dbReference type="PANTHER" id="PTHR34220:SF7">
    <property type="entry name" value="SENSOR HISTIDINE KINASE YPDA"/>
    <property type="match status" value="1"/>
</dbReference>
<keyword evidence="7" id="KW-0812">Transmembrane</keyword>
<dbReference type="KEGG" id="tco:Theco_0404"/>
<dbReference type="Gene3D" id="3.30.565.10">
    <property type="entry name" value="Histidine kinase-like ATPase, C-terminal domain"/>
    <property type="match status" value="1"/>
</dbReference>
<dbReference type="SUPFAM" id="SSF158472">
    <property type="entry name" value="HAMP domain-like"/>
    <property type="match status" value="1"/>
</dbReference>
<protein>
    <submittedName>
        <fullName evidence="9">HAMP domain-containing protein,histidine kinase</fullName>
    </submittedName>
</protein>
<dbReference type="PROSITE" id="PS50885">
    <property type="entry name" value="HAMP"/>
    <property type="match status" value="1"/>
</dbReference>
<dbReference type="InterPro" id="IPR003594">
    <property type="entry name" value="HATPase_dom"/>
</dbReference>
<evidence type="ECO:0000259" key="8">
    <source>
        <dbReference type="PROSITE" id="PS50885"/>
    </source>
</evidence>
<dbReference type="AlphaFoldDB" id="L0EBS8"/>
<dbReference type="STRING" id="717605.Theco_0404"/>
<dbReference type="PANTHER" id="PTHR34220">
    <property type="entry name" value="SENSOR HISTIDINE KINASE YPDA"/>
    <property type="match status" value="1"/>
</dbReference>
<evidence type="ECO:0000313" key="10">
    <source>
        <dbReference type="Proteomes" id="UP000010795"/>
    </source>
</evidence>
<reference evidence="10" key="1">
    <citation type="submission" date="2012-01" db="EMBL/GenBank/DDBJ databases">
        <title>Complete sequence of chromosome of Thermobacillus composti KWC4.</title>
        <authorList>
            <person name="Lucas S."/>
            <person name="Han J."/>
            <person name="Lapidus A."/>
            <person name="Cheng J.-F."/>
            <person name="Goodwin L."/>
            <person name="Pitluck S."/>
            <person name="Peters L."/>
            <person name="Ovchinnikova G."/>
            <person name="Teshima H."/>
            <person name="Detter J.C."/>
            <person name="Han C."/>
            <person name="Tapia R."/>
            <person name="Land M."/>
            <person name="Hauser L."/>
            <person name="Kyrpides N."/>
            <person name="Ivanova N."/>
            <person name="Pagani I."/>
            <person name="Anderson I."/>
            <person name="Woyke T."/>
        </authorList>
    </citation>
    <scope>NUCLEOTIDE SEQUENCE [LARGE SCALE GENOMIC DNA]</scope>
    <source>
        <strain evidence="10">DSM 18247 / JCM 13945 / KWC4</strain>
    </source>
</reference>